<dbReference type="GO" id="GO:0004519">
    <property type="term" value="F:endonuclease activity"/>
    <property type="evidence" value="ECO:0007669"/>
    <property type="project" value="UniProtKB-KW"/>
</dbReference>
<dbReference type="PANTHER" id="PTHR37984:SF5">
    <property type="entry name" value="PROTEIN NYNRIN-LIKE"/>
    <property type="match status" value="1"/>
</dbReference>
<dbReference type="Pfam" id="PF17919">
    <property type="entry name" value="RT_RNaseH_2"/>
    <property type="match status" value="1"/>
</dbReference>
<evidence type="ECO:0000256" key="1">
    <source>
        <dbReference type="ARBA" id="ARBA00012493"/>
    </source>
</evidence>
<evidence type="ECO:0000259" key="15">
    <source>
        <dbReference type="PROSITE" id="PS50175"/>
    </source>
</evidence>
<dbReference type="WBParaSite" id="PSAMB.scaffold1233size33990.g11830.t1">
    <property type="protein sequence ID" value="PSAMB.scaffold1233size33990.g11830.t1"/>
    <property type="gene ID" value="PSAMB.scaffold1233size33990.g11830"/>
</dbReference>
<dbReference type="AlphaFoldDB" id="A0A914USY5"/>
<feature type="domain" description="Reverse transcriptase" evidence="16">
    <location>
        <begin position="420"/>
        <end position="598"/>
    </location>
</feature>
<dbReference type="InterPro" id="IPR041577">
    <property type="entry name" value="RT_RNaseH_2"/>
</dbReference>
<dbReference type="InterPro" id="IPR001995">
    <property type="entry name" value="Peptidase_A2_cat"/>
</dbReference>
<reference evidence="18" key="1">
    <citation type="submission" date="2022-11" db="UniProtKB">
        <authorList>
            <consortium name="WormBaseParasite"/>
        </authorList>
    </citation>
    <scope>IDENTIFICATION</scope>
</reference>
<evidence type="ECO:0000256" key="11">
    <source>
        <dbReference type="ARBA" id="ARBA00023268"/>
    </source>
</evidence>
<keyword evidence="12" id="KW-0479">Metal-binding</keyword>
<dbReference type="PROSITE" id="PS50175">
    <property type="entry name" value="ASP_PROT_RETROV"/>
    <property type="match status" value="1"/>
</dbReference>
<dbReference type="PROSITE" id="PS50158">
    <property type="entry name" value="ZF_CCHC"/>
    <property type="match status" value="1"/>
</dbReference>
<proteinExistence type="predicted"/>
<evidence type="ECO:0000256" key="7">
    <source>
        <dbReference type="ARBA" id="ARBA00022759"/>
    </source>
</evidence>
<keyword evidence="4" id="KW-0548">Nucleotidyltransferase</keyword>
<evidence type="ECO:0000256" key="9">
    <source>
        <dbReference type="ARBA" id="ARBA00022918"/>
    </source>
</evidence>
<dbReference type="Pfam" id="PF00078">
    <property type="entry name" value="RVT_1"/>
    <property type="match status" value="1"/>
</dbReference>
<evidence type="ECO:0000256" key="6">
    <source>
        <dbReference type="ARBA" id="ARBA00022750"/>
    </source>
</evidence>
<dbReference type="GO" id="GO:0004190">
    <property type="term" value="F:aspartic-type endopeptidase activity"/>
    <property type="evidence" value="ECO:0007669"/>
    <property type="project" value="UniProtKB-KW"/>
</dbReference>
<dbReference type="InterPro" id="IPR021109">
    <property type="entry name" value="Peptidase_aspartic_dom_sf"/>
</dbReference>
<dbReference type="InterPro" id="IPR043502">
    <property type="entry name" value="DNA/RNA_pol_sf"/>
</dbReference>
<evidence type="ECO:0000256" key="12">
    <source>
        <dbReference type="PROSITE-ProRule" id="PRU00047"/>
    </source>
</evidence>
<dbReference type="Gene3D" id="3.30.70.270">
    <property type="match status" value="2"/>
</dbReference>
<dbReference type="InterPro" id="IPR050951">
    <property type="entry name" value="Retrovirus_Pol_polyprotein"/>
</dbReference>
<keyword evidence="6" id="KW-0064">Aspartyl protease</keyword>
<evidence type="ECO:0000256" key="2">
    <source>
        <dbReference type="ARBA" id="ARBA00022670"/>
    </source>
</evidence>
<dbReference type="PROSITE" id="PS50878">
    <property type="entry name" value="RT_POL"/>
    <property type="match status" value="1"/>
</dbReference>
<keyword evidence="10" id="KW-0238">DNA-binding</keyword>
<evidence type="ECO:0000256" key="5">
    <source>
        <dbReference type="ARBA" id="ARBA00022722"/>
    </source>
</evidence>
<evidence type="ECO:0000313" key="18">
    <source>
        <dbReference type="WBParaSite" id="PSAMB.scaffold1233size33990.g11830.t1"/>
    </source>
</evidence>
<protein>
    <recommendedName>
        <fullName evidence="1">RNA-directed DNA polymerase</fullName>
        <ecNumber evidence="1">2.7.7.49</ecNumber>
    </recommendedName>
</protein>
<accession>A0A914USY5</accession>
<name>A0A914USY5_9BILA</name>
<dbReference type="Gene3D" id="3.10.10.10">
    <property type="entry name" value="HIV Type 1 Reverse Transcriptase, subunit A, domain 1"/>
    <property type="match status" value="1"/>
</dbReference>
<evidence type="ECO:0000259" key="14">
    <source>
        <dbReference type="PROSITE" id="PS50158"/>
    </source>
</evidence>
<feature type="compositionally biased region" description="Low complexity" evidence="13">
    <location>
        <begin position="190"/>
        <end position="200"/>
    </location>
</feature>
<dbReference type="SMART" id="SM00343">
    <property type="entry name" value="ZnF_C2HC"/>
    <property type="match status" value="1"/>
</dbReference>
<feature type="domain" description="CCHC-type" evidence="14">
    <location>
        <begin position="170"/>
        <end position="185"/>
    </location>
</feature>
<feature type="domain" description="Peptidase A2" evidence="15">
    <location>
        <begin position="252"/>
        <end position="328"/>
    </location>
</feature>
<dbReference type="CDD" id="cd09274">
    <property type="entry name" value="RNase_HI_RT_Ty3"/>
    <property type="match status" value="1"/>
</dbReference>
<keyword evidence="5" id="KW-0540">Nuclease</keyword>
<dbReference type="EC" id="2.7.7.49" evidence="1"/>
<evidence type="ECO:0000259" key="16">
    <source>
        <dbReference type="PROSITE" id="PS50878"/>
    </source>
</evidence>
<dbReference type="PANTHER" id="PTHR37984">
    <property type="entry name" value="PROTEIN CBG26694"/>
    <property type="match status" value="1"/>
</dbReference>
<dbReference type="CDD" id="cd01647">
    <property type="entry name" value="RT_LTR"/>
    <property type="match status" value="1"/>
</dbReference>
<dbReference type="GO" id="GO:0003964">
    <property type="term" value="F:RNA-directed DNA polymerase activity"/>
    <property type="evidence" value="ECO:0007669"/>
    <property type="project" value="UniProtKB-KW"/>
</dbReference>
<keyword evidence="17" id="KW-1185">Reference proteome</keyword>
<evidence type="ECO:0000256" key="4">
    <source>
        <dbReference type="ARBA" id="ARBA00022695"/>
    </source>
</evidence>
<dbReference type="SUPFAM" id="SSF50630">
    <property type="entry name" value="Acid proteases"/>
    <property type="match status" value="1"/>
</dbReference>
<dbReference type="InterPro" id="IPR000477">
    <property type="entry name" value="RT_dom"/>
</dbReference>
<dbReference type="GO" id="GO:0006508">
    <property type="term" value="P:proteolysis"/>
    <property type="evidence" value="ECO:0007669"/>
    <property type="project" value="UniProtKB-KW"/>
</dbReference>
<evidence type="ECO:0000256" key="3">
    <source>
        <dbReference type="ARBA" id="ARBA00022679"/>
    </source>
</evidence>
<organism evidence="17 18">
    <name type="scientific">Plectus sambesii</name>
    <dbReference type="NCBI Taxonomy" id="2011161"/>
    <lineage>
        <taxon>Eukaryota</taxon>
        <taxon>Metazoa</taxon>
        <taxon>Ecdysozoa</taxon>
        <taxon>Nematoda</taxon>
        <taxon>Chromadorea</taxon>
        <taxon>Plectida</taxon>
        <taxon>Plectina</taxon>
        <taxon>Plectoidea</taxon>
        <taxon>Plectidae</taxon>
        <taxon>Plectus</taxon>
    </lineage>
</organism>
<keyword evidence="2" id="KW-0645">Protease</keyword>
<dbReference type="InterPro" id="IPR036875">
    <property type="entry name" value="Znf_CCHC_sf"/>
</dbReference>
<dbReference type="InterPro" id="IPR001878">
    <property type="entry name" value="Znf_CCHC"/>
</dbReference>
<evidence type="ECO:0000256" key="13">
    <source>
        <dbReference type="SAM" id="MobiDB-lite"/>
    </source>
</evidence>
<keyword evidence="9" id="KW-0695">RNA-directed DNA polymerase</keyword>
<dbReference type="GO" id="GO:0008270">
    <property type="term" value="F:zinc ion binding"/>
    <property type="evidence" value="ECO:0007669"/>
    <property type="project" value="UniProtKB-KW"/>
</dbReference>
<dbReference type="SUPFAM" id="SSF56672">
    <property type="entry name" value="DNA/RNA polymerases"/>
    <property type="match status" value="1"/>
</dbReference>
<dbReference type="FunFam" id="3.10.20.370:FF:000001">
    <property type="entry name" value="Retrovirus-related Pol polyprotein from transposon 17.6-like protein"/>
    <property type="match status" value="1"/>
</dbReference>
<dbReference type="Gene3D" id="2.40.70.10">
    <property type="entry name" value="Acid Proteases"/>
    <property type="match status" value="1"/>
</dbReference>
<feature type="region of interest" description="Disordered" evidence="13">
    <location>
        <begin position="190"/>
        <end position="216"/>
    </location>
</feature>
<keyword evidence="3" id="KW-0808">Transferase</keyword>
<dbReference type="FunFam" id="3.30.70.270:FF:000020">
    <property type="entry name" value="Transposon Tf2-6 polyprotein-like Protein"/>
    <property type="match status" value="1"/>
</dbReference>
<evidence type="ECO:0000256" key="8">
    <source>
        <dbReference type="ARBA" id="ARBA00022801"/>
    </source>
</evidence>
<keyword evidence="11" id="KW-0511">Multifunctional enzyme</keyword>
<keyword evidence="12" id="KW-0862">Zinc</keyword>
<dbReference type="SUPFAM" id="SSF57756">
    <property type="entry name" value="Retrovirus zinc finger-like domains"/>
    <property type="match status" value="1"/>
</dbReference>
<evidence type="ECO:0000256" key="10">
    <source>
        <dbReference type="ARBA" id="ARBA00023125"/>
    </source>
</evidence>
<evidence type="ECO:0000313" key="17">
    <source>
        <dbReference type="Proteomes" id="UP000887566"/>
    </source>
</evidence>
<dbReference type="GO" id="GO:0003677">
    <property type="term" value="F:DNA binding"/>
    <property type="evidence" value="ECO:0007669"/>
    <property type="project" value="UniProtKB-KW"/>
</dbReference>
<keyword evidence="8" id="KW-0378">Hydrolase</keyword>
<dbReference type="InterPro" id="IPR043128">
    <property type="entry name" value="Rev_trsase/Diguanyl_cyclase"/>
</dbReference>
<keyword evidence="7" id="KW-0255">Endonuclease</keyword>
<dbReference type="GO" id="GO:0019899">
    <property type="term" value="F:enzyme binding"/>
    <property type="evidence" value="ECO:0007669"/>
    <property type="project" value="UniProtKB-ARBA"/>
</dbReference>
<keyword evidence="12" id="KW-0863">Zinc-finger</keyword>
<sequence>MPVSSSQLRKFEGREEDFPIWQKQFRSAMFLSKVTNMAEKRAMLLTSLSISVYRNLISRCHQRDVETEMEYDELMMTLEQHYLTKPIQLAEYHRLFSLQQQSGQSVSDFASQIGQVTRRCGFPIDLPRSQAIVFAMGYRDDKVRSELIQRDHMSMETALEHARQMEDETCHSCGKRGHISSVCRSALKQQQKQLKQQQSTQKRKKENQQQNSHNKLPVDFVKIAQTAEQTTPGRIADPKLFQMAVTVNGHKMLLEYDTGAAATILSEKDWRTLGAPPLTSTKLPLKDFSGNHLKLKGKATVEVEYKGQRMQLPIIVGSQHDSVIGRNWIHQMKMCNCSLNVVKSADNAQKKGKSMAAIKSSAEVSPINALLERFPSIFKEGLGHCTKIKAHLELKLDVRPKFIKARTLPFAVHDAVDAELDRLVSLQVLTPVSYSVVIASKPGGKIRLCADFSTGLNASLNLHQYPLPRPDELYQKLNGGKIFSKIDFSDAYLQMELDGESKKLVVINTHRGLFQYNRLPFGVSSAPAIFQQVMDNMLAGIQGVGAYLDDVIISGSSEAEHDHHLHQVLQRIADYGFHVRQEKCSWRVTSVEYLGFIFDAEGLHTNPKKTAAIMTMPPPKNLSMLRSFLGMVNHYGKFLPSLADRLAPLHKLLKKDASNKHVKFEWSAECQKAFEWIKADLASPLMLTHYKPELPIIVAADASNEGIGAVIAHRLPDGRELPIAYASKMLTDTESRYPQIEKEALALMFGIKKFHQYLWGRHFLLRTDHQPLVKIFGSKKGLPTTAANCLQNYAITLMAYSFDIEYVNTLKFGKADGLSRLPSGEDVEFQPMMKKIDCAVVDIYTETFSTLPVSAANVRAATKTDQTFQAVSWRQVKWTNIRWFSLFLVTKLYI</sequence>
<dbReference type="Proteomes" id="UP000887566">
    <property type="component" value="Unplaced"/>
</dbReference>